<protein>
    <submittedName>
        <fullName evidence="3">Uncharacterized protein</fullName>
    </submittedName>
</protein>
<feature type="region of interest" description="Disordered" evidence="1">
    <location>
        <begin position="21"/>
        <end position="77"/>
    </location>
</feature>
<reference evidence="4" key="1">
    <citation type="journal article" date="2014" name="Proc. Natl. Acad. Sci. U.S.A.">
        <title>Extensive sampling of basidiomycete genomes demonstrates inadequacy of the white-rot/brown-rot paradigm for wood decay fungi.</title>
        <authorList>
            <person name="Riley R."/>
            <person name="Salamov A.A."/>
            <person name="Brown D.W."/>
            <person name="Nagy L.G."/>
            <person name="Floudas D."/>
            <person name="Held B.W."/>
            <person name="Levasseur A."/>
            <person name="Lombard V."/>
            <person name="Morin E."/>
            <person name="Otillar R."/>
            <person name="Lindquist E.A."/>
            <person name="Sun H."/>
            <person name="LaButti K.M."/>
            <person name="Schmutz J."/>
            <person name="Jabbour D."/>
            <person name="Luo H."/>
            <person name="Baker S.E."/>
            <person name="Pisabarro A.G."/>
            <person name="Walton J.D."/>
            <person name="Blanchette R.A."/>
            <person name="Henrissat B."/>
            <person name="Martin F."/>
            <person name="Cullen D."/>
            <person name="Hibbett D.S."/>
            <person name="Grigoriev I.V."/>
        </authorList>
    </citation>
    <scope>NUCLEOTIDE SEQUENCE [LARGE SCALE GENOMIC DNA]</scope>
    <source>
        <strain evidence="4">PC15</strain>
    </source>
</reference>
<feature type="transmembrane region" description="Helical" evidence="2">
    <location>
        <begin position="83"/>
        <end position="107"/>
    </location>
</feature>
<sequence length="126" mass="14244">MKWRVNAQELCWRLGEVRAKSNEVGKEGRGSLDEPQSVYTSLSESEMWEDSGVTGRDSDAKGVDRKEVERKGSKRERKGTKGIQYLVSITHTINCGLTHVLMVMVMWRCMHNTVGHLEIASTDSDM</sequence>
<feature type="compositionally biased region" description="Basic and acidic residues" evidence="1">
    <location>
        <begin position="21"/>
        <end position="32"/>
    </location>
</feature>
<gene>
    <name evidence="3" type="ORF">PLEOSDRAFT_170944</name>
</gene>
<dbReference type="VEuPathDB" id="FungiDB:PLEOSDRAFT_170944"/>
<evidence type="ECO:0000313" key="3">
    <source>
        <dbReference type="EMBL" id="KDQ23860.1"/>
    </source>
</evidence>
<dbReference type="InParanoid" id="A0A067NAA9"/>
<dbReference type="Proteomes" id="UP000027073">
    <property type="component" value="Unassembled WGS sequence"/>
</dbReference>
<feature type="compositionally biased region" description="Basic and acidic residues" evidence="1">
    <location>
        <begin position="56"/>
        <end position="71"/>
    </location>
</feature>
<organism evidence="3 4">
    <name type="scientific">Pleurotus ostreatus (strain PC15)</name>
    <name type="common">Oyster mushroom</name>
    <dbReference type="NCBI Taxonomy" id="1137138"/>
    <lineage>
        <taxon>Eukaryota</taxon>
        <taxon>Fungi</taxon>
        <taxon>Dikarya</taxon>
        <taxon>Basidiomycota</taxon>
        <taxon>Agaricomycotina</taxon>
        <taxon>Agaricomycetes</taxon>
        <taxon>Agaricomycetidae</taxon>
        <taxon>Agaricales</taxon>
        <taxon>Pleurotineae</taxon>
        <taxon>Pleurotaceae</taxon>
        <taxon>Pleurotus</taxon>
    </lineage>
</organism>
<evidence type="ECO:0000256" key="1">
    <source>
        <dbReference type="SAM" id="MobiDB-lite"/>
    </source>
</evidence>
<evidence type="ECO:0000313" key="4">
    <source>
        <dbReference type="Proteomes" id="UP000027073"/>
    </source>
</evidence>
<accession>A0A067NAA9</accession>
<proteinExistence type="predicted"/>
<dbReference type="EMBL" id="KL198012">
    <property type="protein sequence ID" value="KDQ23860.1"/>
    <property type="molecule type" value="Genomic_DNA"/>
</dbReference>
<keyword evidence="2" id="KW-1133">Transmembrane helix</keyword>
<evidence type="ECO:0000256" key="2">
    <source>
        <dbReference type="SAM" id="Phobius"/>
    </source>
</evidence>
<name>A0A067NAA9_PLEO1</name>
<keyword evidence="2" id="KW-0472">Membrane</keyword>
<keyword evidence="2" id="KW-0812">Transmembrane</keyword>
<dbReference type="AlphaFoldDB" id="A0A067NAA9"/>
<dbReference type="HOGENOM" id="CLU_1982494_0_0_1"/>